<keyword evidence="1" id="KW-0812">Transmembrane</keyword>
<protein>
    <submittedName>
        <fullName evidence="2">Uncharacterized protein</fullName>
    </submittedName>
</protein>
<evidence type="ECO:0000313" key="2">
    <source>
        <dbReference type="EMBL" id="MDO7882692.1"/>
    </source>
</evidence>
<evidence type="ECO:0000313" key="3">
    <source>
        <dbReference type="Proteomes" id="UP001241072"/>
    </source>
</evidence>
<gene>
    <name evidence="2" type="ORF">Q5716_10695</name>
</gene>
<dbReference type="EMBL" id="JAUQUB010000002">
    <property type="protein sequence ID" value="MDO7882692.1"/>
    <property type="molecule type" value="Genomic_DNA"/>
</dbReference>
<reference evidence="2 3" key="1">
    <citation type="submission" date="2023-07" db="EMBL/GenBank/DDBJ databases">
        <title>Protaetiibacter sp. nov WY-16 isolated from soil.</title>
        <authorList>
            <person name="Liu B."/>
            <person name="Wan Y."/>
        </authorList>
    </citation>
    <scope>NUCLEOTIDE SEQUENCE [LARGE SCALE GENOMIC DNA]</scope>
    <source>
        <strain evidence="2 3">WY-16</strain>
    </source>
</reference>
<sequence length="128" mass="13959">MASSDFDDQLDERFDPVFQRGHEGDPIAFAPHRSLARESPADVAPTAATDLSGNPWVVVLWLLAVLLSAGGLWMTWYAQVLFANPNVDNVVTYYVLPAVLESLAPIVTGVGLATLAGVVFLHAVRWRR</sequence>
<proteinExistence type="predicted"/>
<organism evidence="2 3">
    <name type="scientific">Antiquaquibacter soli</name>
    <dbReference type="NCBI Taxonomy" id="3064523"/>
    <lineage>
        <taxon>Bacteria</taxon>
        <taxon>Bacillati</taxon>
        <taxon>Actinomycetota</taxon>
        <taxon>Actinomycetes</taxon>
        <taxon>Micrococcales</taxon>
        <taxon>Microbacteriaceae</taxon>
        <taxon>Antiquaquibacter</taxon>
    </lineage>
</organism>
<accession>A0ABT9BNS7</accession>
<name>A0ABT9BNS7_9MICO</name>
<dbReference type="RefSeq" id="WP_305003125.1">
    <property type="nucleotide sequence ID" value="NZ_JAUQUB010000002.1"/>
</dbReference>
<keyword evidence="3" id="KW-1185">Reference proteome</keyword>
<feature type="transmembrane region" description="Helical" evidence="1">
    <location>
        <begin position="102"/>
        <end position="124"/>
    </location>
</feature>
<evidence type="ECO:0000256" key="1">
    <source>
        <dbReference type="SAM" id="Phobius"/>
    </source>
</evidence>
<keyword evidence="1" id="KW-1133">Transmembrane helix</keyword>
<dbReference type="Proteomes" id="UP001241072">
    <property type="component" value="Unassembled WGS sequence"/>
</dbReference>
<comment type="caution">
    <text evidence="2">The sequence shown here is derived from an EMBL/GenBank/DDBJ whole genome shotgun (WGS) entry which is preliminary data.</text>
</comment>
<keyword evidence="1" id="KW-0472">Membrane</keyword>
<feature type="transmembrane region" description="Helical" evidence="1">
    <location>
        <begin position="58"/>
        <end position="82"/>
    </location>
</feature>